<dbReference type="Proteomes" id="UP001464555">
    <property type="component" value="Unassembled WGS sequence"/>
</dbReference>
<dbReference type="InterPro" id="IPR011050">
    <property type="entry name" value="Pectin_lyase_fold/virulence"/>
</dbReference>
<evidence type="ECO:0008006" key="4">
    <source>
        <dbReference type="Google" id="ProtNLM"/>
    </source>
</evidence>
<dbReference type="RefSeq" id="WP_341695300.1">
    <property type="nucleotide sequence ID" value="NZ_JBBYHR010000001.1"/>
</dbReference>
<proteinExistence type="predicted"/>
<keyword evidence="1" id="KW-0732">Signal</keyword>
<reference evidence="2 3" key="1">
    <citation type="submission" date="2024-04" db="EMBL/GenBank/DDBJ databases">
        <title>Flavobacterium sp. DGU11 16S ribosomal RNA gene Genome sequencing and assembly.</title>
        <authorList>
            <person name="Park S."/>
        </authorList>
    </citation>
    <scope>NUCLEOTIDE SEQUENCE [LARGE SCALE GENOMIC DNA]</scope>
    <source>
        <strain evidence="2 3">DGU11</strain>
    </source>
</reference>
<name>A0ABU9HSS7_9FLAO</name>
<evidence type="ECO:0000256" key="1">
    <source>
        <dbReference type="SAM" id="SignalP"/>
    </source>
</evidence>
<sequence length="528" mass="58334">MRRILLLLFIGFALSLTSCRNDFEFERSTGGLEFSKDTVYLDTVFTNIGSSTYTLKVYNRSDKDIKIPSIRLGEGEASKYRLMVDGIPGKVFNDVELLAKDSMFVFIETTINYQDYANNTTTFLYNDKIFFDTGANEQKVELVTLVQDAIFIKPDRPLPTDAKELLTINGMASDILGHKLQTPDELHWTNAKPYVIYGYAQVPNGSTLNIDPGTRVHFHADSGIIVDNNGTLKINGLPSADADLLENEVIFEGDRLEPGFENAPGQWGTILVMSGNANTIRHLTLKNAAVGIIVQRVEPEAPTLPRLDISDSQIYNCSNVGLLGRGAVINGDNLVMNNAGESALACTFGGLYRFRHCTFANYSNNFNQRPVVVTDFLRTETATYVSAVDVRFDNCILYGSSNYGIYFQKESGDDVTFKTVLNHCLIKFSDFSNQYAGNAFYKFDASTETDPVFYRQCIRANNSTVHNPKFFDPGNNDLRIAKDDAAPGGAENAADNAVAAQIPLDLANQSRLIPADIGAYESQVAPED</sequence>
<evidence type="ECO:0000313" key="3">
    <source>
        <dbReference type="Proteomes" id="UP001464555"/>
    </source>
</evidence>
<keyword evidence="3" id="KW-1185">Reference proteome</keyword>
<feature type="signal peptide" evidence="1">
    <location>
        <begin position="1"/>
        <end position="20"/>
    </location>
</feature>
<dbReference type="SUPFAM" id="SSF51126">
    <property type="entry name" value="Pectin lyase-like"/>
    <property type="match status" value="1"/>
</dbReference>
<protein>
    <recommendedName>
        <fullName evidence="4">Right handed beta helix region</fullName>
    </recommendedName>
</protein>
<comment type="caution">
    <text evidence="2">The sequence shown here is derived from an EMBL/GenBank/DDBJ whole genome shotgun (WGS) entry which is preliminary data.</text>
</comment>
<gene>
    <name evidence="2" type="ORF">AAEO56_01800</name>
</gene>
<feature type="chain" id="PRO_5046081391" description="Right handed beta helix region" evidence="1">
    <location>
        <begin position="21"/>
        <end position="528"/>
    </location>
</feature>
<dbReference type="PROSITE" id="PS51257">
    <property type="entry name" value="PROKAR_LIPOPROTEIN"/>
    <property type="match status" value="1"/>
</dbReference>
<organism evidence="2 3">
    <name type="scientific">Flavobacterium arundinis</name>
    <dbReference type="NCBI Taxonomy" id="3139143"/>
    <lineage>
        <taxon>Bacteria</taxon>
        <taxon>Pseudomonadati</taxon>
        <taxon>Bacteroidota</taxon>
        <taxon>Flavobacteriia</taxon>
        <taxon>Flavobacteriales</taxon>
        <taxon>Flavobacteriaceae</taxon>
        <taxon>Flavobacterium</taxon>
    </lineage>
</organism>
<dbReference type="EMBL" id="JBBYHR010000001">
    <property type="protein sequence ID" value="MEL1242982.1"/>
    <property type="molecule type" value="Genomic_DNA"/>
</dbReference>
<evidence type="ECO:0000313" key="2">
    <source>
        <dbReference type="EMBL" id="MEL1242982.1"/>
    </source>
</evidence>
<accession>A0ABU9HSS7</accession>